<feature type="region of interest" description="Disordered" evidence="1">
    <location>
        <begin position="1"/>
        <end position="36"/>
    </location>
</feature>
<accession>A0ABP5ZMN6</accession>
<reference evidence="3" key="1">
    <citation type="journal article" date="2019" name="Int. J. Syst. Evol. Microbiol.">
        <title>The Global Catalogue of Microorganisms (GCM) 10K type strain sequencing project: providing services to taxonomists for standard genome sequencing and annotation.</title>
        <authorList>
            <consortium name="The Broad Institute Genomics Platform"/>
            <consortium name="The Broad Institute Genome Sequencing Center for Infectious Disease"/>
            <person name="Wu L."/>
            <person name="Ma J."/>
        </authorList>
    </citation>
    <scope>NUCLEOTIDE SEQUENCE [LARGE SCALE GENOMIC DNA]</scope>
    <source>
        <strain evidence="3">JCM 5062</strain>
    </source>
</reference>
<name>A0ABP5ZMN6_9ACTN</name>
<dbReference type="Gene3D" id="3.90.1150.30">
    <property type="match status" value="1"/>
</dbReference>
<keyword evidence="3" id="KW-1185">Reference proteome</keyword>
<sequence>MAGGAGAAGTPASRPRRGRVTGRPLDGYGSTGRPLDRGGGRLESCVSVALVTVAIMIDADDVRRIALSFPETVEKEAWNMPTFRVAGKMFVTVPDDQTSFAVRCPKIERAELIAAEPEKFWVPPHEASSAWVRVRLAALEDQEELRDILVDSWRQAAPDRLTERHPDLSPGAGAGGPR</sequence>
<feature type="region of interest" description="Disordered" evidence="1">
    <location>
        <begin position="159"/>
        <end position="178"/>
    </location>
</feature>
<dbReference type="EMBL" id="BAAASR010000018">
    <property type="protein sequence ID" value="GAA2497665.1"/>
    <property type="molecule type" value="Genomic_DNA"/>
</dbReference>
<dbReference type="Pfam" id="PF04237">
    <property type="entry name" value="YjbR"/>
    <property type="match status" value="1"/>
</dbReference>
<evidence type="ECO:0000256" key="1">
    <source>
        <dbReference type="SAM" id="MobiDB-lite"/>
    </source>
</evidence>
<evidence type="ECO:0000313" key="3">
    <source>
        <dbReference type="Proteomes" id="UP001499942"/>
    </source>
</evidence>
<protein>
    <recommendedName>
        <fullName evidence="4">MmcQ/YjbR family DNA-binding protein</fullName>
    </recommendedName>
</protein>
<evidence type="ECO:0008006" key="4">
    <source>
        <dbReference type="Google" id="ProtNLM"/>
    </source>
</evidence>
<dbReference type="InterPro" id="IPR038056">
    <property type="entry name" value="YjbR-like_sf"/>
</dbReference>
<organism evidence="2 3">
    <name type="scientific">Streptomyces gobitricini</name>
    <dbReference type="NCBI Taxonomy" id="68211"/>
    <lineage>
        <taxon>Bacteria</taxon>
        <taxon>Bacillati</taxon>
        <taxon>Actinomycetota</taxon>
        <taxon>Actinomycetes</taxon>
        <taxon>Kitasatosporales</taxon>
        <taxon>Streptomycetaceae</taxon>
        <taxon>Streptomyces</taxon>
    </lineage>
</organism>
<comment type="caution">
    <text evidence="2">The sequence shown here is derived from an EMBL/GenBank/DDBJ whole genome shotgun (WGS) entry which is preliminary data.</text>
</comment>
<dbReference type="InterPro" id="IPR058532">
    <property type="entry name" value="YjbR/MT2646/Rv2570-like"/>
</dbReference>
<evidence type="ECO:0000313" key="2">
    <source>
        <dbReference type="EMBL" id="GAA2497665.1"/>
    </source>
</evidence>
<proteinExistence type="predicted"/>
<gene>
    <name evidence="2" type="ORF">GCM10010393_32230</name>
</gene>
<dbReference type="Proteomes" id="UP001499942">
    <property type="component" value="Unassembled WGS sequence"/>
</dbReference>
<dbReference type="SUPFAM" id="SSF142906">
    <property type="entry name" value="YjbR-like"/>
    <property type="match status" value="1"/>
</dbReference>